<gene>
    <name evidence="1" type="ORF">SAMN05216216_11338</name>
</gene>
<organism evidence="1 2">
    <name type="scientific">Lacicoccus qingdaonensis</name>
    <dbReference type="NCBI Taxonomy" id="576118"/>
    <lineage>
        <taxon>Bacteria</taxon>
        <taxon>Bacillati</taxon>
        <taxon>Bacillota</taxon>
        <taxon>Bacilli</taxon>
        <taxon>Bacillales</taxon>
        <taxon>Salinicoccaceae</taxon>
        <taxon>Lacicoccus</taxon>
    </lineage>
</organism>
<dbReference type="AlphaFoldDB" id="A0A1G9FPD5"/>
<dbReference type="EMBL" id="FNFY01000013">
    <property type="protein sequence ID" value="SDK90229.1"/>
    <property type="molecule type" value="Genomic_DNA"/>
</dbReference>
<dbReference type="Pfam" id="PF19807">
    <property type="entry name" value="DUF6290"/>
    <property type="match status" value="1"/>
</dbReference>
<sequence length="74" mass="8384">MTLSVRMSPEEEALIKEFAETYDISVSSLIRTSVLEKIENEIDVKLYDNSMAEHLNEDESVSFEEMASQLGLTP</sequence>
<proteinExistence type="predicted"/>
<evidence type="ECO:0008006" key="3">
    <source>
        <dbReference type="Google" id="ProtNLM"/>
    </source>
</evidence>
<keyword evidence="2" id="KW-1185">Reference proteome</keyword>
<dbReference type="OrthoDB" id="1691100at2"/>
<name>A0A1G9FPD5_9BACL</name>
<evidence type="ECO:0000313" key="2">
    <source>
        <dbReference type="Proteomes" id="UP000199008"/>
    </source>
</evidence>
<reference evidence="2" key="1">
    <citation type="submission" date="2016-10" db="EMBL/GenBank/DDBJ databases">
        <authorList>
            <person name="Varghese N."/>
            <person name="Submissions S."/>
        </authorList>
    </citation>
    <scope>NUCLEOTIDE SEQUENCE [LARGE SCALE GENOMIC DNA]</scope>
    <source>
        <strain evidence="2">CGMCC 1.8895</strain>
    </source>
</reference>
<dbReference type="RefSeq" id="WP_092986483.1">
    <property type="nucleotide sequence ID" value="NZ_FNFY01000013.1"/>
</dbReference>
<dbReference type="InterPro" id="IPR046257">
    <property type="entry name" value="DUF6290"/>
</dbReference>
<dbReference type="NCBIfam" id="NF046040">
    <property type="entry name" value="RelB_antitoxin"/>
    <property type="match status" value="1"/>
</dbReference>
<protein>
    <recommendedName>
        <fullName evidence="3">Ribbon-helix-helix protein, copG family</fullName>
    </recommendedName>
</protein>
<dbReference type="STRING" id="576118.SAMN05216216_11338"/>
<accession>A0A1G9FPD5</accession>
<dbReference type="Proteomes" id="UP000199008">
    <property type="component" value="Unassembled WGS sequence"/>
</dbReference>
<evidence type="ECO:0000313" key="1">
    <source>
        <dbReference type="EMBL" id="SDK90229.1"/>
    </source>
</evidence>